<reference evidence="3" key="1">
    <citation type="submission" date="2016-06" db="EMBL/GenBank/DDBJ databases">
        <title>Parallel loss of symbiosis genes in relatives of nitrogen-fixing non-legume Parasponia.</title>
        <authorList>
            <person name="Van Velzen R."/>
            <person name="Holmer R."/>
            <person name="Bu F."/>
            <person name="Rutten L."/>
            <person name="Van Zeijl A."/>
            <person name="Liu W."/>
            <person name="Santuari L."/>
            <person name="Cao Q."/>
            <person name="Sharma T."/>
            <person name="Shen D."/>
            <person name="Roswanjaya Y."/>
            <person name="Wardhani T."/>
            <person name="Kalhor M.S."/>
            <person name="Jansen J."/>
            <person name="Van den Hoogen J."/>
            <person name="Gungor B."/>
            <person name="Hartog M."/>
            <person name="Hontelez J."/>
            <person name="Verver J."/>
            <person name="Yang W.-C."/>
            <person name="Schijlen E."/>
            <person name="Repin R."/>
            <person name="Schilthuizen M."/>
            <person name="Schranz E."/>
            <person name="Heidstra R."/>
            <person name="Miyata K."/>
            <person name="Fedorova E."/>
            <person name="Kohlen W."/>
            <person name="Bisseling T."/>
            <person name="Smit S."/>
            <person name="Geurts R."/>
        </authorList>
    </citation>
    <scope>NUCLEOTIDE SEQUENCE [LARGE SCALE GENOMIC DNA]</scope>
    <source>
        <strain evidence="3">cv. WU1-14</strain>
    </source>
</reference>
<evidence type="ECO:0000313" key="2">
    <source>
        <dbReference type="EMBL" id="PON79990.1"/>
    </source>
</evidence>
<sequence length="68" mass="7805">MVAVASNNLRQKEKDPNKLRKVPILEPKRSSISHNYDELVKCLLKHRSSPSESERLSEEELAFLDDKG</sequence>
<evidence type="ECO:0000313" key="3">
    <source>
        <dbReference type="Proteomes" id="UP000237105"/>
    </source>
</evidence>
<feature type="region of interest" description="Disordered" evidence="1">
    <location>
        <begin position="47"/>
        <end position="68"/>
    </location>
</feature>
<name>A0A2P5E3A2_PARAD</name>
<protein>
    <submittedName>
        <fullName evidence="2">Uncharacterized protein</fullName>
    </submittedName>
</protein>
<keyword evidence="3" id="KW-1185">Reference proteome</keyword>
<dbReference type="EMBL" id="JXTB01000002">
    <property type="protein sequence ID" value="PON79990.1"/>
    <property type="molecule type" value="Genomic_DNA"/>
</dbReference>
<accession>A0A2P5E3A2</accession>
<evidence type="ECO:0000256" key="1">
    <source>
        <dbReference type="SAM" id="MobiDB-lite"/>
    </source>
</evidence>
<gene>
    <name evidence="2" type="ORF">PanWU01x14_004400</name>
</gene>
<comment type="caution">
    <text evidence="2">The sequence shown here is derived from an EMBL/GenBank/DDBJ whole genome shotgun (WGS) entry which is preliminary data.</text>
</comment>
<feature type="compositionally biased region" description="Basic and acidic residues" evidence="1">
    <location>
        <begin position="52"/>
        <end position="68"/>
    </location>
</feature>
<feature type="region of interest" description="Disordered" evidence="1">
    <location>
        <begin position="1"/>
        <end position="26"/>
    </location>
</feature>
<dbReference type="Proteomes" id="UP000237105">
    <property type="component" value="Unassembled WGS sequence"/>
</dbReference>
<dbReference type="AlphaFoldDB" id="A0A2P5E3A2"/>
<organism evidence="2 3">
    <name type="scientific">Parasponia andersonii</name>
    <name type="common">Sponia andersonii</name>
    <dbReference type="NCBI Taxonomy" id="3476"/>
    <lineage>
        <taxon>Eukaryota</taxon>
        <taxon>Viridiplantae</taxon>
        <taxon>Streptophyta</taxon>
        <taxon>Embryophyta</taxon>
        <taxon>Tracheophyta</taxon>
        <taxon>Spermatophyta</taxon>
        <taxon>Magnoliopsida</taxon>
        <taxon>eudicotyledons</taxon>
        <taxon>Gunneridae</taxon>
        <taxon>Pentapetalae</taxon>
        <taxon>rosids</taxon>
        <taxon>fabids</taxon>
        <taxon>Rosales</taxon>
        <taxon>Cannabaceae</taxon>
        <taxon>Parasponia</taxon>
    </lineage>
</organism>
<proteinExistence type="predicted"/>